<evidence type="ECO:0000313" key="2">
    <source>
        <dbReference type="Proteomes" id="UP000322214"/>
    </source>
</evidence>
<evidence type="ECO:0000313" key="1">
    <source>
        <dbReference type="EMBL" id="QEG22919.1"/>
    </source>
</evidence>
<organism evidence="1 2">
    <name type="scientific">Mariniblastus fucicola</name>
    <dbReference type="NCBI Taxonomy" id="980251"/>
    <lineage>
        <taxon>Bacteria</taxon>
        <taxon>Pseudomonadati</taxon>
        <taxon>Planctomycetota</taxon>
        <taxon>Planctomycetia</taxon>
        <taxon>Pirellulales</taxon>
        <taxon>Pirellulaceae</taxon>
        <taxon>Mariniblastus</taxon>
    </lineage>
</organism>
<sequence>MKLILIPVLFFVVCLQQSLPNAVGQSLKPRKTTIAESEFSEYASVYEFYLSNMLAWETGEFMVKVVKTIDSTGRMKNAHLVSEESRIYRIKFDYPNKRFLCLIEEEFTPKLLVHASITDEMAKKNKKRFAQFGFCCLDDEMYLRNVPEKTRYSKQSNPIERLSKQFKVPEFRTFGLLTESSGARLSQLEEIIPRLASGSGIVEANHSTKGVLKFVKHSPIKSSGGEQYFVTTTEFDSKTMMPRMRNIEVSVLKDAKRKRVKDSAEKLKWRTIAGVHVPASLTKEGKGTQRVF</sequence>
<reference evidence="1 2" key="1">
    <citation type="submission" date="2019-08" db="EMBL/GenBank/DDBJ databases">
        <title>Deep-cultivation of Planctomycetes and their phenomic and genomic characterization uncovers novel biology.</title>
        <authorList>
            <person name="Wiegand S."/>
            <person name="Jogler M."/>
            <person name="Boedeker C."/>
            <person name="Pinto D."/>
            <person name="Vollmers J."/>
            <person name="Rivas-Marin E."/>
            <person name="Kohn T."/>
            <person name="Peeters S.H."/>
            <person name="Heuer A."/>
            <person name="Rast P."/>
            <person name="Oberbeckmann S."/>
            <person name="Bunk B."/>
            <person name="Jeske O."/>
            <person name="Meyerdierks A."/>
            <person name="Storesund J.E."/>
            <person name="Kallscheuer N."/>
            <person name="Luecker S."/>
            <person name="Lage O.M."/>
            <person name="Pohl T."/>
            <person name="Merkel B.J."/>
            <person name="Hornburger P."/>
            <person name="Mueller R.-W."/>
            <person name="Bruemmer F."/>
            <person name="Labrenz M."/>
            <person name="Spormann A.M."/>
            <person name="Op den Camp H."/>
            <person name="Overmann J."/>
            <person name="Amann R."/>
            <person name="Jetten M.S.M."/>
            <person name="Mascher T."/>
            <person name="Medema M.H."/>
            <person name="Devos D.P."/>
            <person name="Kaster A.-K."/>
            <person name="Ovreas L."/>
            <person name="Rohde M."/>
            <person name="Galperin M.Y."/>
            <person name="Jogler C."/>
        </authorList>
    </citation>
    <scope>NUCLEOTIDE SEQUENCE [LARGE SCALE GENOMIC DNA]</scope>
    <source>
        <strain evidence="1 2">FC18</strain>
    </source>
</reference>
<proteinExistence type="predicted"/>
<accession>A0A5B9PBR4</accession>
<dbReference type="RefSeq" id="WP_075082948.1">
    <property type="nucleotide sequence ID" value="NZ_CP042912.1"/>
</dbReference>
<keyword evidence="2" id="KW-1185">Reference proteome</keyword>
<dbReference type="KEGG" id="mff:MFFC18_28070"/>
<dbReference type="EMBL" id="CP042912">
    <property type="protein sequence ID" value="QEG22919.1"/>
    <property type="molecule type" value="Genomic_DNA"/>
</dbReference>
<name>A0A5B9PBR4_9BACT</name>
<dbReference type="AlphaFoldDB" id="A0A5B9PBR4"/>
<dbReference type="Proteomes" id="UP000322214">
    <property type="component" value="Chromosome"/>
</dbReference>
<gene>
    <name evidence="1" type="ORF">MFFC18_28070</name>
</gene>
<protein>
    <submittedName>
        <fullName evidence="1">Uncharacterized protein</fullName>
    </submittedName>
</protein>